<evidence type="ECO:0000313" key="1">
    <source>
        <dbReference type="EMBL" id="MBH8553641.1"/>
    </source>
</evidence>
<protein>
    <submittedName>
        <fullName evidence="1">Uncharacterized protein</fullName>
    </submittedName>
</protein>
<reference evidence="1 2" key="1">
    <citation type="journal article" date="2021" name="Int. J. Syst. Evol. Microbiol.">
        <title>Amazonocrinis nigriterrae gen. nov., sp. nov., Atlanticothrix silvestris gen. nov., sp. nov. and Dendronalium phyllosphericum gen. nov., sp. nov., nostocacean cyanobacteria from Brazilian environments.</title>
        <authorList>
            <person name="Alvarenga D.O."/>
            <person name="Andreote A.P.D."/>
            <person name="Branco L.H.Z."/>
            <person name="Delbaje E."/>
            <person name="Cruz R.B."/>
            <person name="Varani A.M."/>
            <person name="Fiore M.F."/>
        </authorList>
    </citation>
    <scope>NUCLEOTIDE SEQUENCE [LARGE SCALE GENOMIC DNA]</scope>
    <source>
        <strain evidence="1 2">CENA357</strain>
    </source>
</reference>
<accession>A0A8J7HJB6</accession>
<dbReference type="Proteomes" id="UP000599391">
    <property type="component" value="Unassembled WGS sequence"/>
</dbReference>
<proteinExistence type="predicted"/>
<gene>
    <name evidence="1" type="ORF">I8751_14925</name>
</gene>
<dbReference type="AlphaFoldDB" id="A0A8J7HJB6"/>
<evidence type="ECO:0000313" key="2">
    <source>
        <dbReference type="Proteomes" id="UP000599391"/>
    </source>
</evidence>
<sequence>MGNGEVVRWGDSAVVRQHGESSAAGGFPSAGNWRTRRVLGVSSMSDCR</sequence>
<name>A0A8J7HJB6_9CYAN</name>
<organism evidence="1 2">
    <name type="scientific">Atlanticothrix silvestris CENA357</name>
    <dbReference type="NCBI Taxonomy" id="1725252"/>
    <lineage>
        <taxon>Bacteria</taxon>
        <taxon>Bacillati</taxon>
        <taxon>Cyanobacteriota</taxon>
        <taxon>Cyanophyceae</taxon>
        <taxon>Nostocales</taxon>
        <taxon>Nodulariaceae</taxon>
        <taxon>Atlanticothrix</taxon>
        <taxon>Atlanticothrix silvestris</taxon>
    </lineage>
</organism>
<dbReference type="EMBL" id="JAECZB010000038">
    <property type="protein sequence ID" value="MBH8553641.1"/>
    <property type="molecule type" value="Genomic_DNA"/>
</dbReference>
<comment type="caution">
    <text evidence="1">The sequence shown here is derived from an EMBL/GenBank/DDBJ whole genome shotgun (WGS) entry which is preliminary data.</text>
</comment>
<keyword evidence="2" id="KW-1185">Reference proteome</keyword>